<organism evidence="1 2">
    <name type="scientific">Enterobacter genomosp. O</name>
    <dbReference type="NCBI Taxonomy" id="2364150"/>
    <lineage>
        <taxon>Bacteria</taxon>
        <taxon>Pseudomonadati</taxon>
        <taxon>Pseudomonadota</taxon>
        <taxon>Gammaproteobacteria</taxon>
        <taxon>Enterobacterales</taxon>
        <taxon>Enterobacteriaceae</taxon>
        <taxon>Enterobacter</taxon>
        <taxon>Enterobacter cloacae complex</taxon>
        <taxon>Enterobacter cloacae complex clade O</taxon>
    </lineage>
</organism>
<proteinExistence type="predicted"/>
<dbReference type="InterPro" id="IPR025135">
    <property type="entry name" value="DUF4060"/>
</dbReference>
<protein>
    <recommendedName>
        <fullName evidence="3">DUF4060 domain-containing protein</fullName>
    </recommendedName>
</protein>
<reference evidence="2" key="1">
    <citation type="submission" date="2016-01" db="EMBL/GenBank/DDBJ databases">
        <title>WGS of SAMN04407783.</title>
        <authorList>
            <person name="Adams M."/>
            <person name="Sutton G."/>
            <person name="Nelson K."/>
            <person name="Thaden J."/>
            <person name="Fowler V."/>
            <person name="Mccorrison J."/>
            <person name="Sanka R."/>
            <person name="Brinkac L."/>
            <person name="Nierman W."/>
        </authorList>
    </citation>
    <scope>NUCLEOTIDE SEQUENCE [LARGE SCALE GENOMIC DNA]</scope>
    <source>
        <strain evidence="2">GN04363</strain>
    </source>
</reference>
<keyword evidence="2" id="KW-1185">Reference proteome</keyword>
<dbReference type="AlphaFoldDB" id="A0A0X4EJR2"/>
<dbReference type="RefSeq" id="WP_059312002.1">
    <property type="nucleotide sequence ID" value="NZ_LRCR01000030.1"/>
</dbReference>
<evidence type="ECO:0008006" key="3">
    <source>
        <dbReference type="Google" id="ProtNLM"/>
    </source>
</evidence>
<comment type="caution">
    <text evidence="1">The sequence shown here is derived from an EMBL/GenBank/DDBJ whole genome shotgun (WGS) entry which is preliminary data.</text>
</comment>
<accession>A0A0X4EJR2</accession>
<evidence type="ECO:0000313" key="1">
    <source>
        <dbReference type="EMBL" id="KUQ81976.1"/>
    </source>
</evidence>
<gene>
    <name evidence="1" type="ORF">AWI28_20530</name>
</gene>
<dbReference type="Pfam" id="PF13269">
    <property type="entry name" value="DUF4060"/>
    <property type="match status" value="1"/>
</dbReference>
<dbReference type="EMBL" id="LRCR01000030">
    <property type="protein sequence ID" value="KUQ81976.1"/>
    <property type="molecule type" value="Genomic_DNA"/>
</dbReference>
<name>A0A0X4EJR2_9ENTR</name>
<sequence length="80" mass="9001">MRLINRGSKQSPLARQACEIALAAHQQRYGDYGRSKMKETYTVRVEGVKVWVEVVNCKASYVATAMTGMRRLRTLPGQAN</sequence>
<dbReference type="Proteomes" id="UP000064715">
    <property type="component" value="Unassembled WGS sequence"/>
</dbReference>
<evidence type="ECO:0000313" key="2">
    <source>
        <dbReference type="Proteomes" id="UP000064715"/>
    </source>
</evidence>
<dbReference type="OrthoDB" id="6507067at2"/>